<keyword evidence="2" id="KW-1185">Reference proteome</keyword>
<evidence type="ECO:0000313" key="1">
    <source>
        <dbReference type="EMBL" id="AVO25029.1"/>
    </source>
</evidence>
<dbReference type="GeneID" id="64766350"/>
<accession>A0A2P1JXG9</accession>
<sequence length="141" mass="16283">MMYCVRCKLTTPHCPYCTNCGGDVVPDRLSVPELLKIPERRKVRPGWGKTLSTFDHELLAHLDESRPKTREKLIDELTTFPVDGVLAHLVRRGFAWRSERGYLSLLPEVVEEDKPWIQYEVNPDGTLKTGSLLLSWIPEWH</sequence>
<gene>
    <name evidence="1" type="primary">97</name>
    <name evidence="1" type="ORF">SEA_FINCH_97</name>
</gene>
<reference evidence="2" key="1">
    <citation type="submission" date="2018-02" db="EMBL/GenBank/DDBJ databases">
        <authorList>
            <person name="Cohen D.B."/>
            <person name="Kent A.D."/>
        </authorList>
    </citation>
    <scope>NUCLEOTIDE SEQUENCE [LARGE SCALE GENOMIC DNA]</scope>
</reference>
<dbReference type="KEGG" id="vg:64766350"/>
<organism evidence="1 2">
    <name type="scientific">Rhodococcus phage Finch</name>
    <dbReference type="NCBI Taxonomy" id="2094144"/>
    <lineage>
        <taxon>Viruses</taxon>
        <taxon>Duplodnaviria</taxon>
        <taxon>Heunggongvirae</taxon>
        <taxon>Uroviricota</taxon>
        <taxon>Caudoviricetes</taxon>
        <taxon>Finchvirus</taxon>
        <taxon>Finchvirus finch</taxon>
    </lineage>
</organism>
<dbReference type="RefSeq" id="YP_010059119.1">
    <property type="nucleotide sequence ID" value="NC_054724.1"/>
</dbReference>
<protein>
    <submittedName>
        <fullName evidence="1">Uncharacterized protein</fullName>
    </submittedName>
</protein>
<dbReference type="EMBL" id="MG962366">
    <property type="protein sequence ID" value="AVO25029.1"/>
    <property type="molecule type" value="Genomic_DNA"/>
</dbReference>
<dbReference type="Proteomes" id="UP000241290">
    <property type="component" value="Genome"/>
</dbReference>
<name>A0A2P1JXG9_9CAUD</name>
<evidence type="ECO:0000313" key="2">
    <source>
        <dbReference type="Proteomes" id="UP000241290"/>
    </source>
</evidence>
<proteinExistence type="predicted"/>